<dbReference type="AlphaFoldDB" id="D7LR51"/>
<dbReference type="Proteomes" id="UP000008694">
    <property type="component" value="Unassembled WGS sequence"/>
</dbReference>
<organism evidence="2">
    <name type="scientific">Arabidopsis lyrata subsp. lyrata</name>
    <name type="common">Lyre-leaved rock-cress</name>
    <dbReference type="NCBI Taxonomy" id="81972"/>
    <lineage>
        <taxon>Eukaryota</taxon>
        <taxon>Viridiplantae</taxon>
        <taxon>Streptophyta</taxon>
        <taxon>Embryophyta</taxon>
        <taxon>Tracheophyta</taxon>
        <taxon>Spermatophyta</taxon>
        <taxon>Magnoliopsida</taxon>
        <taxon>eudicotyledons</taxon>
        <taxon>Gunneridae</taxon>
        <taxon>Pentapetalae</taxon>
        <taxon>rosids</taxon>
        <taxon>malvids</taxon>
        <taxon>Brassicales</taxon>
        <taxon>Brassicaceae</taxon>
        <taxon>Camelineae</taxon>
        <taxon>Arabidopsis</taxon>
    </lineage>
</organism>
<reference evidence="2" key="1">
    <citation type="journal article" date="2011" name="Nat. Genet.">
        <title>The Arabidopsis lyrata genome sequence and the basis of rapid genome size change.</title>
        <authorList>
            <person name="Hu T.T."/>
            <person name="Pattyn P."/>
            <person name="Bakker E.G."/>
            <person name="Cao J."/>
            <person name="Cheng J.-F."/>
            <person name="Clark R.M."/>
            <person name="Fahlgren N."/>
            <person name="Fawcett J.A."/>
            <person name="Grimwood J."/>
            <person name="Gundlach H."/>
            <person name="Haberer G."/>
            <person name="Hollister J.D."/>
            <person name="Ossowski S."/>
            <person name="Ottilar R.P."/>
            <person name="Salamov A.A."/>
            <person name="Schneeberger K."/>
            <person name="Spannagl M."/>
            <person name="Wang X."/>
            <person name="Yang L."/>
            <person name="Nasrallah M.E."/>
            <person name="Bergelson J."/>
            <person name="Carrington J.C."/>
            <person name="Gaut B.S."/>
            <person name="Schmutz J."/>
            <person name="Mayer K.F.X."/>
            <person name="Van de Peer Y."/>
            <person name="Grigoriev I.V."/>
            <person name="Nordborg M."/>
            <person name="Weigel D."/>
            <person name="Guo Y.-L."/>
        </authorList>
    </citation>
    <scope>NUCLEOTIDE SEQUENCE [LARGE SCALE GENOMIC DNA]</scope>
    <source>
        <strain evidence="2">cv. MN47</strain>
    </source>
</reference>
<protein>
    <submittedName>
        <fullName evidence="1">Expressed protein</fullName>
    </submittedName>
</protein>
<evidence type="ECO:0000313" key="2">
    <source>
        <dbReference type="Proteomes" id="UP000008694"/>
    </source>
</evidence>
<dbReference type="EMBL" id="GL348717">
    <property type="protein sequence ID" value="EFH51578.1"/>
    <property type="molecule type" value="Genomic_DNA"/>
</dbReference>
<keyword evidence="2" id="KW-1185">Reference proteome</keyword>
<gene>
    <name evidence="1" type="ORF">ARALYDRAFT_904832</name>
</gene>
<accession>D7LR51</accession>
<evidence type="ECO:0000313" key="1">
    <source>
        <dbReference type="EMBL" id="EFH51578.1"/>
    </source>
</evidence>
<name>D7LR51_ARALL</name>
<dbReference type="Gramene" id="scaffold_500536.1">
    <property type="protein sequence ID" value="scaffold_500536.1"/>
    <property type="gene ID" value="scaffold_500536.1"/>
</dbReference>
<sequence>MLIRMETLCLVGLRQFEMCYFMLIVMNAWVIPQHQICKSLRYVIDLYGISRISIW</sequence>
<proteinExistence type="predicted"/>
<dbReference type="HOGENOM" id="CLU_3035081_0_0_1"/>